<organism evidence="1 2">
    <name type="scientific">Macrophomina phaseolina</name>
    <dbReference type="NCBI Taxonomy" id="35725"/>
    <lineage>
        <taxon>Eukaryota</taxon>
        <taxon>Fungi</taxon>
        <taxon>Dikarya</taxon>
        <taxon>Ascomycota</taxon>
        <taxon>Pezizomycotina</taxon>
        <taxon>Dothideomycetes</taxon>
        <taxon>Dothideomycetes incertae sedis</taxon>
        <taxon>Botryosphaeriales</taxon>
        <taxon>Botryosphaeriaceae</taxon>
        <taxon>Macrophomina</taxon>
    </lineage>
</organism>
<evidence type="ECO:0000313" key="1">
    <source>
        <dbReference type="EMBL" id="KAH7042670.1"/>
    </source>
</evidence>
<evidence type="ECO:0000313" key="2">
    <source>
        <dbReference type="Proteomes" id="UP000774617"/>
    </source>
</evidence>
<gene>
    <name evidence="1" type="ORF">B0J12DRAFT_205088</name>
</gene>
<proteinExistence type="predicted"/>
<name>A0ABQ8G281_9PEZI</name>
<sequence>MSFYFRITAIEQRQGVRPRGMPRGIWLPPAGKDSVPTSSQLFCFDGRAVYDVTYAVNPPAGSQVFNTCSIYHDFSTFWAVDYDVTLLAVNEGDNRDWTPIGFDYGDGTINWVGIGGEHRRLGPQRNQPWARTLLPENHHPRRWSTDGRYGGLCGELPLIIALIAFSMEPEYLVHALTNCMREGSWGGHEYPHGRIDGRGMIVTIYAVPGMSSMAALEEFEGRRLFPA</sequence>
<dbReference type="Proteomes" id="UP000774617">
    <property type="component" value="Unassembled WGS sequence"/>
</dbReference>
<comment type="caution">
    <text evidence="1">The sequence shown here is derived from an EMBL/GenBank/DDBJ whole genome shotgun (WGS) entry which is preliminary data.</text>
</comment>
<protein>
    <submittedName>
        <fullName evidence="1">Uncharacterized protein</fullName>
    </submittedName>
</protein>
<keyword evidence="2" id="KW-1185">Reference proteome</keyword>
<reference evidence="1 2" key="1">
    <citation type="journal article" date="2021" name="Nat. Commun.">
        <title>Genetic determinants of endophytism in the Arabidopsis root mycobiome.</title>
        <authorList>
            <person name="Mesny F."/>
            <person name="Miyauchi S."/>
            <person name="Thiergart T."/>
            <person name="Pickel B."/>
            <person name="Atanasova L."/>
            <person name="Karlsson M."/>
            <person name="Huettel B."/>
            <person name="Barry K.W."/>
            <person name="Haridas S."/>
            <person name="Chen C."/>
            <person name="Bauer D."/>
            <person name="Andreopoulos W."/>
            <person name="Pangilinan J."/>
            <person name="LaButti K."/>
            <person name="Riley R."/>
            <person name="Lipzen A."/>
            <person name="Clum A."/>
            <person name="Drula E."/>
            <person name="Henrissat B."/>
            <person name="Kohler A."/>
            <person name="Grigoriev I.V."/>
            <person name="Martin F.M."/>
            <person name="Hacquard S."/>
        </authorList>
    </citation>
    <scope>NUCLEOTIDE SEQUENCE [LARGE SCALE GENOMIC DNA]</scope>
    <source>
        <strain evidence="1 2">MPI-SDFR-AT-0080</strain>
    </source>
</reference>
<accession>A0ABQ8G281</accession>
<dbReference type="EMBL" id="JAGTJR010000025">
    <property type="protein sequence ID" value="KAH7042670.1"/>
    <property type="molecule type" value="Genomic_DNA"/>
</dbReference>